<dbReference type="SUPFAM" id="SSF53756">
    <property type="entry name" value="UDP-Glycosyltransferase/glycogen phosphorylase"/>
    <property type="match status" value="1"/>
</dbReference>
<protein>
    <submittedName>
        <fullName evidence="3">Uncharacterized protein</fullName>
    </submittedName>
</protein>
<organism evidence="2 3">
    <name type="scientific">Meloidogyne javanica</name>
    <name type="common">Root-knot nematode worm</name>
    <dbReference type="NCBI Taxonomy" id="6303"/>
    <lineage>
        <taxon>Eukaryota</taxon>
        <taxon>Metazoa</taxon>
        <taxon>Ecdysozoa</taxon>
        <taxon>Nematoda</taxon>
        <taxon>Chromadorea</taxon>
        <taxon>Rhabditida</taxon>
        <taxon>Tylenchina</taxon>
        <taxon>Tylenchomorpha</taxon>
        <taxon>Tylenchoidea</taxon>
        <taxon>Meloidogynidae</taxon>
        <taxon>Meloidogyninae</taxon>
        <taxon>Meloidogyne</taxon>
        <taxon>Meloidogyne incognita group</taxon>
    </lineage>
</organism>
<dbReference type="AlphaFoldDB" id="A0A915MUI4"/>
<keyword evidence="2" id="KW-1185">Reference proteome</keyword>
<dbReference type="Proteomes" id="UP000887561">
    <property type="component" value="Unplaced"/>
</dbReference>
<dbReference type="WBParaSite" id="scaffold5051_cov291.g9003">
    <property type="protein sequence ID" value="scaffold5051_cov291.g9003"/>
    <property type="gene ID" value="scaffold5051_cov291.g9003"/>
</dbReference>
<name>A0A915MUI4_MELJA</name>
<sequence length="369" mass="42060">MEGRQGQIHEEYERSLKIFSSVHKELDKWFEQRYEKSESRQKPPTTEGLYSEIKGIFLNGHELFDFPLGENKPENVFYVGGIHLKEFNHKKARKEPGSPNRRPNKQVIMSIEYCRQIAQPETIKILEKIMEAIKNVSHSKKMYLTFIYDCKTEGDDLKKLEQVMTNVKHEIKKIPDMQEELAKGNTILLITNSSGYQVLEAFYENVPILSLPYMVDQFYVAEALKIPHEIEIENANGEKPISGGSPKHGHGTNHQTGNGRNSSPVRGRSPAKRRESPTEGSPRAGPSSLDKHNMYLAPTLSFNDMSGNNENIEDIEVVLKELLDDSHKEKVDKVHKYLHQTLKKNNPKDIFLAKVIEALHGSAGENGQE</sequence>
<reference evidence="3" key="1">
    <citation type="submission" date="2022-11" db="UniProtKB">
        <authorList>
            <consortium name="WormBaseParasite"/>
        </authorList>
    </citation>
    <scope>IDENTIFICATION</scope>
</reference>
<accession>A0A915MUI4</accession>
<proteinExistence type="predicted"/>
<evidence type="ECO:0000313" key="2">
    <source>
        <dbReference type="Proteomes" id="UP000887561"/>
    </source>
</evidence>
<evidence type="ECO:0000256" key="1">
    <source>
        <dbReference type="SAM" id="MobiDB-lite"/>
    </source>
</evidence>
<feature type="region of interest" description="Disordered" evidence="1">
    <location>
        <begin position="236"/>
        <end position="292"/>
    </location>
</feature>
<evidence type="ECO:0000313" key="3">
    <source>
        <dbReference type="WBParaSite" id="scaffold5051_cov291.g9003"/>
    </source>
</evidence>